<dbReference type="Proteomes" id="UP000268014">
    <property type="component" value="Unassembled WGS sequence"/>
</dbReference>
<protein>
    <submittedName>
        <fullName evidence="2 4">Uncharacterized protein</fullName>
    </submittedName>
</protein>
<dbReference type="AlphaFoldDB" id="A0A0N4WFE2"/>
<evidence type="ECO:0000313" key="3">
    <source>
        <dbReference type="Proteomes" id="UP000268014"/>
    </source>
</evidence>
<evidence type="ECO:0000313" key="2">
    <source>
        <dbReference type="EMBL" id="VDO37444.1"/>
    </source>
</evidence>
<sequence length="119" mass="13294">MPLNTPRNRKSDGPGTSRDKVMTVGPGRLRTGVKRTPGRPPTRWSDFFTKALIGRNVRLTRLLWLGTGRDAIGARSRKSKINESKGDTGEVFERNFLTTVHVDLEHSSLEDIEIAGWGH</sequence>
<name>A0A0N4WFE2_HAEPC</name>
<reference evidence="4" key="1">
    <citation type="submission" date="2017-02" db="UniProtKB">
        <authorList>
            <consortium name="WormBaseParasite"/>
        </authorList>
    </citation>
    <scope>IDENTIFICATION</scope>
</reference>
<dbReference type="OMA" id="FTELLWL"/>
<proteinExistence type="predicted"/>
<keyword evidence="3" id="KW-1185">Reference proteome</keyword>
<feature type="region of interest" description="Disordered" evidence="1">
    <location>
        <begin position="1"/>
        <end position="41"/>
    </location>
</feature>
<dbReference type="WBParaSite" id="HPLM_0000942901-mRNA-1">
    <property type="protein sequence ID" value="HPLM_0000942901-mRNA-1"/>
    <property type="gene ID" value="HPLM_0000942901"/>
</dbReference>
<accession>A0A0N4WFE2</accession>
<feature type="compositionally biased region" description="Basic and acidic residues" evidence="1">
    <location>
        <begin position="9"/>
        <end position="21"/>
    </location>
</feature>
<reference evidence="2 3" key="2">
    <citation type="submission" date="2018-11" db="EMBL/GenBank/DDBJ databases">
        <authorList>
            <consortium name="Pathogen Informatics"/>
        </authorList>
    </citation>
    <scope>NUCLEOTIDE SEQUENCE [LARGE SCALE GENOMIC DNA]</scope>
    <source>
        <strain evidence="2 3">MHpl1</strain>
    </source>
</reference>
<evidence type="ECO:0000313" key="4">
    <source>
        <dbReference type="WBParaSite" id="HPLM_0000942901-mRNA-1"/>
    </source>
</evidence>
<evidence type="ECO:0000256" key="1">
    <source>
        <dbReference type="SAM" id="MobiDB-lite"/>
    </source>
</evidence>
<dbReference type="EMBL" id="UZAF01017058">
    <property type="protein sequence ID" value="VDO37444.1"/>
    <property type="molecule type" value="Genomic_DNA"/>
</dbReference>
<organism evidence="4">
    <name type="scientific">Haemonchus placei</name>
    <name type="common">Barber's pole worm</name>
    <dbReference type="NCBI Taxonomy" id="6290"/>
    <lineage>
        <taxon>Eukaryota</taxon>
        <taxon>Metazoa</taxon>
        <taxon>Ecdysozoa</taxon>
        <taxon>Nematoda</taxon>
        <taxon>Chromadorea</taxon>
        <taxon>Rhabditida</taxon>
        <taxon>Rhabditina</taxon>
        <taxon>Rhabditomorpha</taxon>
        <taxon>Strongyloidea</taxon>
        <taxon>Trichostrongylidae</taxon>
        <taxon>Haemonchus</taxon>
    </lineage>
</organism>
<gene>
    <name evidence="2" type="ORF">HPLM_LOCUS9421</name>
</gene>